<comment type="caution">
    <text evidence="1">The sequence shown here is derived from an EMBL/GenBank/DDBJ whole genome shotgun (WGS) entry which is preliminary data.</text>
</comment>
<dbReference type="AlphaFoldDB" id="A0AAE1B8Z9"/>
<evidence type="ECO:0000313" key="1">
    <source>
        <dbReference type="EMBL" id="KAK3801634.1"/>
    </source>
</evidence>
<dbReference type="Proteomes" id="UP001283361">
    <property type="component" value="Unassembled WGS sequence"/>
</dbReference>
<keyword evidence="2" id="KW-1185">Reference proteome</keyword>
<proteinExistence type="predicted"/>
<protein>
    <submittedName>
        <fullName evidence="1">Uncharacterized protein</fullName>
    </submittedName>
</protein>
<gene>
    <name evidence="1" type="ORF">RRG08_062877</name>
</gene>
<reference evidence="1" key="1">
    <citation type="journal article" date="2023" name="G3 (Bethesda)">
        <title>A reference genome for the long-term kleptoplast-retaining sea slug Elysia crispata morphotype clarki.</title>
        <authorList>
            <person name="Eastman K.E."/>
            <person name="Pendleton A.L."/>
            <person name="Shaikh M.A."/>
            <person name="Suttiyut T."/>
            <person name="Ogas R."/>
            <person name="Tomko P."/>
            <person name="Gavelis G."/>
            <person name="Widhalm J.R."/>
            <person name="Wisecaver J.H."/>
        </authorList>
    </citation>
    <scope>NUCLEOTIDE SEQUENCE</scope>
    <source>
        <strain evidence="1">ECLA1</strain>
    </source>
</reference>
<evidence type="ECO:0000313" key="2">
    <source>
        <dbReference type="Proteomes" id="UP001283361"/>
    </source>
</evidence>
<organism evidence="1 2">
    <name type="scientific">Elysia crispata</name>
    <name type="common">lettuce slug</name>
    <dbReference type="NCBI Taxonomy" id="231223"/>
    <lineage>
        <taxon>Eukaryota</taxon>
        <taxon>Metazoa</taxon>
        <taxon>Spiralia</taxon>
        <taxon>Lophotrochozoa</taxon>
        <taxon>Mollusca</taxon>
        <taxon>Gastropoda</taxon>
        <taxon>Heterobranchia</taxon>
        <taxon>Euthyneura</taxon>
        <taxon>Panpulmonata</taxon>
        <taxon>Sacoglossa</taxon>
        <taxon>Placobranchoidea</taxon>
        <taxon>Plakobranchidae</taxon>
        <taxon>Elysia</taxon>
    </lineage>
</organism>
<dbReference type="EMBL" id="JAWDGP010000288">
    <property type="protein sequence ID" value="KAK3801634.1"/>
    <property type="molecule type" value="Genomic_DNA"/>
</dbReference>
<sequence>MDPKEEDDVSRVRTYLDKYEKEDIKRFTAGDVSGAVSHAVSIQALLWLFSHLKRASPFFRLKIIEEGEDARGKIVGAPRILYNFSVKHACADRKAFEERYPCIAQMMAATVREGSL</sequence>
<accession>A0AAE1B8Z9</accession>
<name>A0AAE1B8Z9_9GAST</name>